<feature type="coiled-coil region" evidence="9">
    <location>
        <begin position="22"/>
        <end position="77"/>
    </location>
</feature>
<organism evidence="12 13">
    <name type="scientific">Thamnophis sirtalis</name>
    <dbReference type="NCBI Taxonomy" id="35019"/>
    <lineage>
        <taxon>Eukaryota</taxon>
        <taxon>Metazoa</taxon>
        <taxon>Chordata</taxon>
        <taxon>Craniata</taxon>
        <taxon>Vertebrata</taxon>
        <taxon>Euteleostomi</taxon>
        <taxon>Lepidosauria</taxon>
        <taxon>Squamata</taxon>
        <taxon>Bifurcata</taxon>
        <taxon>Unidentata</taxon>
        <taxon>Episquamata</taxon>
        <taxon>Toxicofera</taxon>
        <taxon>Serpentes</taxon>
        <taxon>Colubroidea</taxon>
        <taxon>Colubridae</taxon>
        <taxon>Natricinae</taxon>
        <taxon>Thamnophis</taxon>
    </lineage>
</organism>
<evidence type="ECO:0000256" key="5">
    <source>
        <dbReference type="ARBA" id="ARBA00023040"/>
    </source>
</evidence>
<dbReference type="AlphaFoldDB" id="A0A6I9YV63"/>
<evidence type="ECO:0000313" key="13">
    <source>
        <dbReference type="RefSeq" id="XP_013928498.1"/>
    </source>
</evidence>
<proteinExistence type="predicted"/>
<dbReference type="PRINTS" id="PR00248">
    <property type="entry name" value="GPCRMGR"/>
</dbReference>
<evidence type="ECO:0000256" key="6">
    <source>
        <dbReference type="ARBA" id="ARBA00023136"/>
    </source>
</evidence>
<evidence type="ECO:0000256" key="8">
    <source>
        <dbReference type="ARBA" id="ARBA00023224"/>
    </source>
</evidence>
<dbReference type="PRINTS" id="PR01535">
    <property type="entry name" value="VOMERONASL2R"/>
</dbReference>
<feature type="transmembrane region" description="Helical" evidence="10">
    <location>
        <begin position="244"/>
        <end position="267"/>
    </location>
</feature>
<evidence type="ECO:0000259" key="11">
    <source>
        <dbReference type="PROSITE" id="PS50259"/>
    </source>
</evidence>
<dbReference type="InterPro" id="IPR000337">
    <property type="entry name" value="GPCR_3"/>
</dbReference>
<dbReference type="GO" id="GO:0005886">
    <property type="term" value="C:plasma membrane"/>
    <property type="evidence" value="ECO:0007669"/>
    <property type="project" value="UniProtKB-SubCell"/>
</dbReference>
<dbReference type="RefSeq" id="XP_013928498.1">
    <property type="nucleotide sequence ID" value="XM_014073023.1"/>
</dbReference>
<feature type="transmembrane region" description="Helical" evidence="10">
    <location>
        <begin position="288"/>
        <end position="311"/>
    </location>
</feature>
<keyword evidence="5" id="KW-0675">Receptor</keyword>
<gene>
    <name evidence="13" type="primary">LOC106554371</name>
</gene>
<dbReference type="PROSITE" id="PS50259">
    <property type="entry name" value="G_PROTEIN_RECEP_F3_4"/>
    <property type="match status" value="1"/>
</dbReference>
<accession>A0A6I9YV63</accession>
<evidence type="ECO:0000256" key="4">
    <source>
        <dbReference type="ARBA" id="ARBA00022989"/>
    </source>
</evidence>
<protein>
    <submittedName>
        <fullName evidence="13">Vomeronasal type-2 receptor 26-like</fullName>
    </submittedName>
</protein>
<dbReference type="SUPFAM" id="SSF57997">
    <property type="entry name" value="Tropomyosin"/>
    <property type="match status" value="1"/>
</dbReference>
<dbReference type="KEGG" id="tsr:106554371"/>
<evidence type="ECO:0000256" key="2">
    <source>
        <dbReference type="ARBA" id="ARBA00022475"/>
    </source>
</evidence>
<feature type="domain" description="G-protein coupled receptors family 3 profile" evidence="11">
    <location>
        <begin position="129"/>
        <end position="348"/>
    </location>
</feature>
<keyword evidence="6 10" id="KW-0472">Membrane</keyword>
<dbReference type="InterPro" id="IPR004073">
    <property type="entry name" value="GPCR_3_vmron_rcpt_2"/>
</dbReference>
<dbReference type="OrthoDB" id="5984008at2759"/>
<evidence type="ECO:0000256" key="10">
    <source>
        <dbReference type="SAM" id="Phobius"/>
    </source>
</evidence>
<dbReference type="InterPro" id="IPR017979">
    <property type="entry name" value="GPCR_3_CS"/>
</dbReference>
<keyword evidence="12" id="KW-1185">Reference proteome</keyword>
<sequence>MLQQEKTNAAQAELKSMIQALHDDMKERIGKVEEKIEKVEDKLENLQQIMVKNEQRIQKVEEKVESTEKRVGELDYRLTMADQNKEKTIMSLEMDMDECMQCQDDQYRSQSNDSCFPKVVTFLSYEEPLGMSLVSIVLCFSLVTVLVFIAFIKHSDTAIVKANNRELTYTLLSSLLLCFLCSFLFLGHPNKVTCFIRHVAFGIIFTVAVSCVLAKTITVVLAFMATKPGSNVRRWMGKRLANTIVLSCTFIQAGICTVWLAFAPPYPRLDMKSLPSEIIAECNEGSTFMFYFVLGYMGLLSVISFIVAFLARKLPDAFNEAKFITFSMLMFCSVWLTFIPTYLSTKGKWRQFSKSGLQAFCGPWVKVANPRDEAAMATSREKVFSSALMLVVLLLMLPQISCAKSSINCPLIEVQPVPHEWHKPGDLIIGGMASQIVCFFPAVNFERHPYTDLNMELAV</sequence>
<evidence type="ECO:0000256" key="9">
    <source>
        <dbReference type="SAM" id="Coils"/>
    </source>
</evidence>
<dbReference type="GO" id="GO:0004930">
    <property type="term" value="F:G protein-coupled receptor activity"/>
    <property type="evidence" value="ECO:0007669"/>
    <property type="project" value="UniProtKB-KW"/>
</dbReference>
<keyword evidence="3 10" id="KW-0812">Transmembrane</keyword>
<dbReference type="Pfam" id="PF00003">
    <property type="entry name" value="7tm_3"/>
    <property type="match status" value="1"/>
</dbReference>
<feature type="transmembrane region" description="Helical" evidence="10">
    <location>
        <begin position="199"/>
        <end position="224"/>
    </location>
</feature>
<feature type="transmembrane region" description="Helical" evidence="10">
    <location>
        <begin position="323"/>
        <end position="343"/>
    </location>
</feature>
<feature type="transmembrane region" description="Helical" evidence="10">
    <location>
        <begin position="133"/>
        <end position="152"/>
    </location>
</feature>
<dbReference type="Proteomes" id="UP000504617">
    <property type="component" value="Unplaced"/>
</dbReference>
<evidence type="ECO:0000256" key="3">
    <source>
        <dbReference type="ARBA" id="ARBA00022692"/>
    </source>
</evidence>
<feature type="transmembrane region" description="Helical" evidence="10">
    <location>
        <begin position="167"/>
        <end position="187"/>
    </location>
</feature>
<comment type="subcellular location">
    <subcellularLocation>
        <location evidence="1">Cell membrane</location>
        <topology evidence="1">Multi-pass membrane protein</topology>
    </subcellularLocation>
</comment>
<reference evidence="13" key="1">
    <citation type="submission" date="2025-08" db="UniProtKB">
        <authorList>
            <consortium name="RefSeq"/>
        </authorList>
    </citation>
    <scope>IDENTIFICATION</scope>
    <source>
        <tissue evidence="13">Skeletal muscle</tissue>
    </source>
</reference>
<keyword evidence="7" id="KW-0325">Glycoprotein</keyword>
<evidence type="ECO:0000256" key="7">
    <source>
        <dbReference type="ARBA" id="ARBA00023180"/>
    </source>
</evidence>
<dbReference type="GeneID" id="106554371"/>
<keyword evidence="5" id="KW-0297">G-protein coupled receptor</keyword>
<evidence type="ECO:0000256" key="1">
    <source>
        <dbReference type="ARBA" id="ARBA00004651"/>
    </source>
</evidence>
<dbReference type="PANTHER" id="PTHR24061">
    <property type="entry name" value="CALCIUM-SENSING RECEPTOR-RELATED"/>
    <property type="match status" value="1"/>
</dbReference>
<dbReference type="InterPro" id="IPR017978">
    <property type="entry name" value="GPCR_3_C"/>
</dbReference>
<keyword evidence="8" id="KW-0807">Transducer</keyword>
<keyword evidence="9" id="KW-0175">Coiled coil</keyword>
<name>A0A6I9YV63_9SAUR</name>
<dbReference type="Gene3D" id="1.20.5.340">
    <property type="match status" value="1"/>
</dbReference>
<dbReference type="PANTHER" id="PTHR24061:SF599">
    <property type="entry name" value="G-PROTEIN COUPLED RECEPTORS FAMILY 3 PROFILE DOMAIN-CONTAINING PROTEIN"/>
    <property type="match status" value="1"/>
</dbReference>
<dbReference type="PROSITE" id="PS00981">
    <property type="entry name" value="G_PROTEIN_RECEP_F3_3"/>
    <property type="match status" value="1"/>
</dbReference>
<evidence type="ECO:0000313" key="12">
    <source>
        <dbReference type="Proteomes" id="UP000504617"/>
    </source>
</evidence>
<dbReference type="InterPro" id="IPR000068">
    <property type="entry name" value="GPCR_3_Ca_sens_rcpt-rel"/>
</dbReference>
<keyword evidence="2" id="KW-1003">Cell membrane</keyword>
<keyword evidence="4 10" id="KW-1133">Transmembrane helix</keyword>